<protein>
    <recommendedName>
        <fullName evidence="3">Carboxypeptidase regulatory-like domain-containing protein</fullName>
    </recommendedName>
</protein>
<accession>A0A2T1GGY4</accession>
<evidence type="ECO:0008006" key="3">
    <source>
        <dbReference type="Google" id="ProtNLM"/>
    </source>
</evidence>
<evidence type="ECO:0000313" key="1">
    <source>
        <dbReference type="EMBL" id="PSB56919.1"/>
    </source>
</evidence>
<proteinExistence type="predicted"/>
<evidence type="ECO:0000313" key="2">
    <source>
        <dbReference type="Proteomes" id="UP000238937"/>
    </source>
</evidence>
<reference evidence="1 2" key="1">
    <citation type="submission" date="2018-03" db="EMBL/GenBank/DDBJ databases">
        <title>The ancient ancestry and fast evolution of plastids.</title>
        <authorList>
            <person name="Moore K.R."/>
            <person name="Magnabosco C."/>
            <person name="Momper L."/>
            <person name="Gold D.A."/>
            <person name="Bosak T."/>
            <person name="Fournier G.P."/>
        </authorList>
    </citation>
    <scope>NUCLEOTIDE SEQUENCE [LARGE SCALE GENOMIC DNA]</scope>
    <source>
        <strain evidence="1 2">CCALA 037</strain>
    </source>
</reference>
<gene>
    <name evidence="1" type="ORF">C7B77_10245</name>
</gene>
<dbReference type="SUPFAM" id="SSF49478">
    <property type="entry name" value="Cna protein B-type domain"/>
    <property type="match status" value="1"/>
</dbReference>
<dbReference type="EMBL" id="PVWO01000102">
    <property type="protein sequence ID" value="PSB56919.1"/>
    <property type="molecule type" value="Genomic_DNA"/>
</dbReference>
<feature type="non-terminal residue" evidence="1">
    <location>
        <position position="864"/>
    </location>
</feature>
<name>A0A2T1GGY4_9CYAN</name>
<dbReference type="Gene3D" id="2.60.40.1120">
    <property type="entry name" value="Carboxypeptidase-like, regulatory domain"/>
    <property type="match status" value="1"/>
</dbReference>
<dbReference type="AlphaFoldDB" id="A0A2T1GGY4"/>
<keyword evidence="2" id="KW-1185">Reference proteome</keyword>
<comment type="caution">
    <text evidence="1">The sequence shown here is derived from an EMBL/GenBank/DDBJ whole genome shotgun (WGS) entry which is preliminary data.</text>
</comment>
<organism evidence="1 2">
    <name type="scientific">Chamaesiphon polymorphus CCALA 037</name>
    <dbReference type="NCBI Taxonomy" id="2107692"/>
    <lineage>
        <taxon>Bacteria</taxon>
        <taxon>Bacillati</taxon>
        <taxon>Cyanobacteriota</taxon>
        <taxon>Cyanophyceae</taxon>
        <taxon>Gomontiellales</taxon>
        <taxon>Chamaesiphonaceae</taxon>
        <taxon>Chamaesiphon</taxon>
    </lineage>
</organism>
<dbReference type="Proteomes" id="UP000238937">
    <property type="component" value="Unassembled WGS sequence"/>
</dbReference>
<sequence>MYPESILVKVFKLCANLNQLMFLVGYLVCLFSGKAIAVEEDKKIVQSPSVAPATIPQNNAILPVGLNINGKSVLPSMNVRGKEDGEKAIEFERWLVPWEEIKSALNLKVGEPINEQIEIKSTLFKFNLDANKLVKDPVLGTAIAIQDLNTIPGITAKFDINKYAIDITAPAIDRAERGENIVDRPIDLDGLPVMRSGNLSMAALQQRITTSGQSDQSSTNQGEFKAIGSIFDASWFLTIQQPKIDGLQTWKLDELTILRQRPQSDIAIGSQTPFWSRGSSSGNYWGVTGIFRNGFTPPVELSGSDFLVTDRLQSSRVGRVISGRAQPGSLVQLVRGFETTPIREILIDSSGIYRFENVIVGNGQDSSFGQDYRVLIYPNGQLTANPFVQEAKFITTPGQIPVGSSALVVSAGLNRTPTDFFGTFSDPKGGALYRWGANESLTLGVGVVSDPQAGANIGAIGELFWQPDRLPLQVSAAVSTGDRLDLVGKLNYTPSQDFFLSANTDRFSTRADANWRLTPNFTTFSNIDTSRGVSIGGQYYTSDSIAATSTSLRGDIDDRLRMRLAATQRFQNWQLGLQLNESAITSQVSYQLNPKATSGGSEITASYQANNSGTNSSSTLTSLVWRYRSPGVNANGQSIWQSELGYGFSSTSSGAIVGIDFYPLPGFQVRGSYRGGSETGGSSYAIEFNASLLTGGGIRGTDNSIDEFRNLGRISMSGFLDKNNNGKRDAGEEVYVDPLLYRINNKPLNDLRPEVADNGVIVKLPPNSYRLDIDPAGYPINYRSSIDAIRVDVIAGSNVAIDIPLVPAYIYTGVVADKQGKAVAGATVAATSIKTKTKITSVTNDAGVYYLEGLEQGEYQLTIS</sequence>
<dbReference type="Pfam" id="PF13620">
    <property type="entry name" value="CarboxypepD_reg"/>
    <property type="match status" value="1"/>
</dbReference>